<dbReference type="GO" id="GO:0016746">
    <property type="term" value="F:acyltransferase activity"/>
    <property type="evidence" value="ECO:0007669"/>
    <property type="project" value="UniProtKB-KW"/>
</dbReference>
<evidence type="ECO:0000256" key="3">
    <source>
        <dbReference type="ARBA" id="ARBA00022692"/>
    </source>
</evidence>
<evidence type="ECO:0000259" key="8">
    <source>
        <dbReference type="SMART" id="SM00563"/>
    </source>
</evidence>
<sequence length="282" mass="31013">MGSGFRNHRLFDTARSDAALAGGEEPVYARNQQAPGIIRYLWRTTVMLTCLAEILLGFVLTRLRHAGGLTPRHRALWLQQSCALIVRRLGMRVEYKGPLPESGLVVSNHLSYLDILFYATITPCVFVSKSDVRSWPLFGLFARCAGTIFITRERTSAVGQAARQITEALHEKIPVLLFPEGTSTDGGTVLPFHSSLFEPALQAHAAITAAAIGYSIDGGRERDLCYYGDITFGPHLVRVLGMGELRAGIQFGTERNASSDRKTAARELHGEVTAMRALIKDR</sequence>
<evidence type="ECO:0000256" key="1">
    <source>
        <dbReference type="ARBA" id="ARBA00004370"/>
    </source>
</evidence>
<dbReference type="SMART" id="SM00563">
    <property type="entry name" value="PlsC"/>
    <property type="match status" value="1"/>
</dbReference>
<keyword evidence="3" id="KW-0812">Transmembrane</keyword>
<evidence type="ECO:0000256" key="6">
    <source>
        <dbReference type="ARBA" id="ARBA00023136"/>
    </source>
</evidence>
<comment type="caution">
    <text evidence="9">The sequence shown here is derived from an EMBL/GenBank/DDBJ whole genome shotgun (WGS) entry which is preliminary data.</text>
</comment>
<keyword evidence="4" id="KW-1133">Transmembrane helix</keyword>
<dbReference type="PANTHER" id="PTHR23063">
    <property type="entry name" value="PHOSPHOLIPID ACYLTRANSFERASE"/>
    <property type="match status" value="1"/>
</dbReference>
<dbReference type="EMBL" id="QVQT01000002">
    <property type="protein sequence ID" value="RFU17591.1"/>
    <property type="molecule type" value="Genomic_DNA"/>
</dbReference>
<comment type="subcellular location">
    <subcellularLocation>
        <location evidence="1">Membrane</location>
    </subcellularLocation>
</comment>
<dbReference type="CDD" id="cd07989">
    <property type="entry name" value="LPLAT_AGPAT-like"/>
    <property type="match status" value="1"/>
</dbReference>
<name>A0A372IS50_9BACT</name>
<reference evidence="9 10" key="1">
    <citation type="submission" date="2018-08" db="EMBL/GenBank/DDBJ databases">
        <title>Acidipila sp. 4G-K13, an acidobacterium isolated from forest soil.</title>
        <authorList>
            <person name="Gao Z.-H."/>
            <person name="Qiu L.-H."/>
        </authorList>
    </citation>
    <scope>NUCLEOTIDE SEQUENCE [LARGE SCALE GENOMIC DNA]</scope>
    <source>
        <strain evidence="9 10">4G-K13</strain>
    </source>
</reference>
<evidence type="ECO:0000256" key="4">
    <source>
        <dbReference type="ARBA" id="ARBA00022989"/>
    </source>
</evidence>
<evidence type="ECO:0000256" key="5">
    <source>
        <dbReference type="ARBA" id="ARBA00023098"/>
    </source>
</evidence>
<organism evidence="9 10">
    <name type="scientific">Paracidobacterium acidisoli</name>
    <dbReference type="NCBI Taxonomy" id="2303751"/>
    <lineage>
        <taxon>Bacteria</taxon>
        <taxon>Pseudomonadati</taxon>
        <taxon>Acidobacteriota</taxon>
        <taxon>Terriglobia</taxon>
        <taxon>Terriglobales</taxon>
        <taxon>Acidobacteriaceae</taxon>
        <taxon>Paracidobacterium</taxon>
    </lineage>
</organism>
<keyword evidence="6" id="KW-0472">Membrane</keyword>
<dbReference type="PANTHER" id="PTHR23063:SF52">
    <property type="entry name" value="LYSOPHOSPHATIDYLCHOLINE ACYLTRANSFERASE"/>
    <property type="match status" value="1"/>
</dbReference>
<evidence type="ECO:0000256" key="7">
    <source>
        <dbReference type="ARBA" id="ARBA00023315"/>
    </source>
</evidence>
<dbReference type="GO" id="GO:0016020">
    <property type="term" value="C:membrane"/>
    <property type="evidence" value="ECO:0007669"/>
    <property type="project" value="UniProtKB-SubCell"/>
</dbReference>
<evidence type="ECO:0000256" key="2">
    <source>
        <dbReference type="ARBA" id="ARBA00022679"/>
    </source>
</evidence>
<keyword evidence="10" id="KW-1185">Reference proteome</keyword>
<dbReference type="Pfam" id="PF01553">
    <property type="entry name" value="Acyltransferase"/>
    <property type="match status" value="1"/>
</dbReference>
<keyword evidence="5" id="KW-0443">Lipid metabolism</keyword>
<evidence type="ECO:0000313" key="10">
    <source>
        <dbReference type="Proteomes" id="UP000264702"/>
    </source>
</evidence>
<feature type="domain" description="Phospholipid/glycerol acyltransferase" evidence="8">
    <location>
        <begin position="103"/>
        <end position="215"/>
    </location>
</feature>
<dbReference type="SUPFAM" id="SSF69593">
    <property type="entry name" value="Glycerol-3-phosphate (1)-acyltransferase"/>
    <property type="match status" value="1"/>
</dbReference>
<dbReference type="GO" id="GO:0006629">
    <property type="term" value="P:lipid metabolic process"/>
    <property type="evidence" value="ECO:0007669"/>
    <property type="project" value="UniProtKB-KW"/>
</dbReference>
<dbReference type="Proteomes" id="UP000264702">
    <property type="component" value="Unassembled WGS sequence"/>
</dbReference>
<keyword evidence="2 9" id="KW-0808">Transferase</keyword>
<proteinExistence type="predicted"/>
<gene>
    <name evidence="9" type="ORF">D0Y96_05505</name>
</gene>
<dbReference type="AlphaFoldDB" id="A0A372IS50"/>
<dbReference type="InterPro" id="IPR002123">
    <property type="entry name" value="Plipid/glycerol_acylTrfase"/>
</dbReference>
<protein>
    <submittedName>
        <fullName evidence="9">1-acyl-sn-glycerol-3-phosphate acyltransferase</fullName>
    </submittedName>
</protein>
<keyword evidence="7 9" id="KW-0012">Acyltransferase</keyword>
<evidence type="ECO:0000313" key="9">
    <source>
        <dbReference type="EMBL" id="RFU17591.1"/>
    </source>
</evidence>
<accession>A0A372IS50</accession>